<feature type="signal peptide" evidence="1">
    <location>
        <begin position="1"/>
        <end position="44"/>
    </location>
</feature>
<dbReference type="Pfam" id="PF06834">
    <property type="entry name" value="TraU"/>
    <property type="match status" value="1"/>
</dbReference>
<sequence length="359" mass="38881">MTTLPSLIRWLAAPRMPALRRWAGQVLARSVLLAALPWVAPAQAADSLTCTGRFPNPITDICWSCILPISIGSATIANFDGQEDIPNPSNPVCSCGVNPTIGLSIGFWEPARHVEAVRKPFCLASLGGIDLDPGIPAPAAARFTRPEGDGDGGSFYQAHFYVNPVLYWLEVVTDFPCLERGSFDLAYLTEVDPLWNDDELTLILNPEAVLFANPVAVAACAADCVAATAGFGIAEMFWCAGCQGGIYPFDGHVPYHMGGVRTAALIAQRLTAKMHRELLAWGWHGRPGLCGPYFLPAMDKTAYKTQLTYPVANTAKDGGRCCQPFGRSTIVWGAGKEYPVRGEDFAFMLFRKRNCCVGY</sequence>
<feature type="chain" id="PRO_5046482919" evidence="1">
    <location>
        <begin position="45"/>
        <end position="359"/>
    </location>
</feature>
<protein>
    <submittedName>
        <fullName evidence="2">Conjugal transfer pilus assembly protein TraU</fullName>
    </submittedName>
</protein>
<name>A0ABX2G7D7_9BURK</name>
<organism evidence="2 3">
    <name type="scientific">Sphaerotilus uruguayifluvii</name>
    <dbReference type="NCBI Taxonomy" id="2735897"/>
    <lineage>
        <taxon>Bacteria</taxon>
        <taxon>Pseudomonadati</taxon>
        <taxon>Pseudomonadota</taxon>
        <taxon>Betaproteobacteria</taxon>
        <taxon>Burkholderiales</taxon>
        <taxon>Sphaerotilaceae</taxon>
        <taxon>Sphaerotilus</taxon>
    </lineage>
</organism>
<reference evidence="2 3" key="1">
    <citation type="submission" date="2020-05" db="EMBL/GenBank/DDBJ databases">
        <title>Genomic Encyclopedia of Type Strains, Phase IV (KMG-V): Genome sequencing to study the core and pangenomes of soil and plant-associated prokaryotes.</title>
        <authorList>
            <person name="Whitman W."/>
        </authorList>
    </citation>
    <scope>NUCLEOTIDE SEQUENCE [LARGE SCALE GENOMIC DNA]</scope>
    <source>
        <strain evidence="2 3">C29</strain>
    </source>
</reference>
<evidence type="ECO:0000256" key="1">
    <source>
        <dbReference type="SAM" id="SignalP"/>
    </source>
</evidence>
<proteinExistence type="predicted"/>
<comment type="caution">
    <text evidence="2">The sequence shown here is derived from an EMBL/GenBank/DDBJ whole genome shotgun (WGS) entry which is preliminary data.</text>
</comment>
<dbReference type="EMBL" id="JABSNM010000014">
    <property type="protein sequence ID" value="NRT57342.1"/>
    <property type="molecule type" value="Genomic_DNA"/>
</dbReference>
<dbReference type="InterPro" id="IPR009649">
    <property type="entry name" value="TraU"/>
</dbReference>
<evidence type="ECO:0000313" key="3">
    <source>
        <dbReference type="Proteomes" id="UP001516061"/>
    </source>
</evidence>
<accession>A0ABX2G7D7</accession>
<evidence type="ECO:0000313" key="2">
    <source>
        <dbReference type="EMBL" id="NRT57342.1"/>
    </source>
</evidence>
<keyword evidence="3" id="KW-1185">Reference proteome</keyword>
<dbReference type="Proteomes" id="UP001516061">
    <property type="component" value="Unassembled WGS sequence"/>
</dbReference>
<keyword evidence="1" id="KW-0732">Signal</keyword>
<gene>
    <name evidence="2" type="ORF">HNQ01_003097</name>
</gene>